<dbReference type="Pfam" id="PF00593">
    <property type="entry name" value="TonB_dep_Rec_b-barrel"/>
    <property type="match status" value="1"/>
</dbReference>
<dbReference type="CDD" id="cd01347">
    <property type="entry name" value="ligand_gated_channel"/>
    <property type="match status" value="1"/>
</dbReference>
<evidence type="ECO:0000256" key="4">
    <source>
        <dbReference type="ARBA" id="ARBA00022452"/>
    </source>
</evidence>
<sequence length="704" mass="79892">MRTSTRFSLSWLTLVLLPTISWAQNETELDEISVKSKLIPQNQLYSANSGNVATKVSTPLIRTPVSVTVVTEKQIQDRNAINVAESLSYTSGLVSNYRGQNNELEIMVLGIGNKSDGGGVPTYLNGIAYQGSYELDPFFLESINVIKGPASVLYGQSNPGGIVDIVTKKPTQTNKNLLQLKIGNNDYYQLGLDIDRKLNEQLAFRLIGNIKRLDWKEHYVRQQDSTLAPSLTWKPDENTEWTLYAFYQKLPKAGDRNFLLRDGTLESVNGSKVPYDFFISDPNFHKLSLEQWIAGSQFSHQFNDTFIFRQNLRYNKSESILHNLVAWDPIPGKTEIARRARIFEDRWYEFGVDNQLESRFSTGNLNHKLLSGLEYKQTRYDLQAYLSRNSYNIDWNNPVYGLRVDIPPLSNNELKTLKQTGIYLQDQIEYDNLDLLFGVRYDHAKNRYLDRLSDSKLKMNDNKITWRAGAIYNFANGIAPYLSYSTSFQPEVGVDGNNNPLNPTTAEQYEIGLKYQPIETLLFSTALFRINQKNLVTRDPQTYAKTQTGETRTQGLESSLAANLNQNLSLIASYAYTHREVKKDKDSSLIGKTPWGIPRHQGSLWAKYTWTTGWLNGFSLGAGVRYMGTTQGDARNTFTVPHYTLYDASAGYDLSKTAPSLKGASVQLNVQNLSDKKYVASCANAYSCFYGTERTVILTFNYEW</sequence>
<evidence type="ECO:0000313" key="19">
    <source>
        <dbReference type="EMBL" id="MDG2949497.1"/>
    </source>
</evidence>
<accession>A0AAW6QB17</accession>
<dbReference type="PROSITE" id="PS52016">
    <property type="entry name" value="TONB_DEPENDENT_REC_3"/>
    <property type="match status" value="1"/>
</dbReference>
<gene>
    <name evidence="19" type="ORF">P7M15_02995</name>
</gene>
<dbReference type="GO" id="GO:0038023">
    <property type="term" value="F:signaling receptor activity"/>
    <property type="evidence" value="ECO:0007669"/>
    <property type="project" value="InterPro"/>
</dbReference>
<dbReference type="Proteomes" id="UP001214976">
    <property type="component" value="Unassembled WGS sequence"/>
</dbReference>
<dbReference type="PANTHER" id="PTHR32552">
    <property type="entry name" value="FERRICHROME IRON RECEPTOR-RELATED"/>
    <property type="match status" value="1"/>
</dbReference>
<evidence type="ECO:0000256" key="11">
    <source>
        <dbReference type="ARBA" id="ARBA00023136"/>
    </source>
</evidence>
<keyword evidence="12 19" id="KW-0675">Receptor</keyword>
<dbReference type="InterPro" id="IPR036942">
    <property type="entry name" value="Beta-barrel_TonB_sf"/>
</dbReference>
<keyword evidence="3 14" id="KW-0813">Transport</keyword>
<dbReference type="NCBIfam" id="TIGR01783">
    <property type="entry name" value="TonB-siderophor"/>
    <property type="match status" value="1"/>
</dbReference>
<dbReference type="PANTHER" id="PTHR32552:SF68">
    <property type="entry name" value="FERRICHROME OUTER MEMBRANE TRANSPORTER_PHAGE RECEPTOR"/>
    <property type="match status" value="1"/>
</dbReference>
<feature type="domain" description="TonB-dependent receptor-like beta-barrel" evidence="17">
    <location>
        <begin position="233"/>
        <end position="673"/>
    </location>
</feature>
<evidence type="ECO:0000256" key="5">
    <source>
        <dbReference type="ARBA" id="ARBA00022496"/>
    </source>
</evidence>
<evidence type="ECO:0000256" key="6">
    <source>
        <dbReference type="ARBA" id="ARBA00022692"/>
    </source>
</evidence>
<evidence type="ECO:0000259" key="18">
    <source>
        <dbReference type="Pfam" id="PF07715"/>
    </source>
</evidence>
<keyword evidence="9" id="KW-0406">Ion transport</keyword>
<dbReference type="Gene3D" id="2.40.170.20">
    <property type="entry name" value="TonB-dependent receptor, beta-barrel domain"/>
    <property type="match status" value="1"/>
</dbReference>
<evidence type="ECO:0000256" key="16">
    <source>
        <dbReference type="SAM" id="SignalP"/>
    </source>
</evidence>
<dbReference type="EMBL" id="JARQTW010000007">
    <property type="protein sequence ID" value="MDG2949497.1"/>
    <property type="molecule type" value="Genomic_DNA"/>
</dbReference>
<keyword evidence="13 14" id="KW-0998">Cell outer membrane</keyword>
<dbReference type="GO" id="GO:0009279">
    <property type="term" value="C:cell outer membrane"/>
    <property type="evidence" value="ECO:0007669"/>
    <property type="project" value="UniProtKB-SubCell"/>
</dbReference>
<evidence type="ECO:0000313" key="20">
    <source>
        <dbReference type="Proteomes" id="UP001214976"/>
    </source>
</evidence>
<protein>
    <submittedName>
        <fullName evidence="19">TonB-dependent siderophore receptor</fullName>
    </submittedName>
</protein>
<dbReference type="InterPro" id="IPR037066">
    <property type="entry name" value="Plug_dom_sf"/>
</dbReference>
<dbReference type="InterPro" id="IPR000531">
    <property type="entry name" value="Beta-barrel_TonB"/>
</dbReference>
<feature type="chain" id="PRO_5043947363" evidence="16">
    <location>
        <begin position="24"/>
        <end position="704"/>
    </location>
</feature>
<keyword evidence="11 14" id="KW-0472">Membrane</keyword>
<keyword evidence="10 15" id="KW-0798">TonB box</keyword>
<dbReference type="InterPro" id="IPR039426">
    <property type="entry name" value="TonB-dep_rcpt-like"/>
</dbReference>
<keyword evidence="8" id="KW-0408">Iron</keyword>
<dbReference type="AlphaFoldDB" id="A0AAW6QB17"/>
<dbReference type="GO" id="GO:0015344">
    <property type="term" value="F:siderophore uptake transmembrane transporter activity"/>
    <property type="evidence" value="ECO:0007669"/>
    <property type="project" value="TreeGrafter"/>
</dbReference>
<keyword evidence="5" id="KW-0410">Iron transport</keyword>
<evidence type="ECO:0000256" key="1">
    <source>
        <dbReference type="ARBA" id="ARBA00004571"/>
    </source>
</evidence>
<evidence type="ECO:0000256" key="10">
    <source>
        <dbReference type="ARBA" id="ARBA00023077"/>
    </source>
</evidence>
<evidence type="ECO:0000256" key="14">
    <source>
        <dbReference type="PROSITE-ProRule" id="PRU01360"/>
    </source>
</evidence>
<evidence type="ECO:0000256" key="12">
    <source>
        <dbReference type="ARBA" id="ARBA00023170"/>
    </source>
</evidence>
<keyword evidence="7 16" id="KW-0732">Signal</keyword>
<dbReference type="RefSeq" id="WP_317476731.1">
    <property type="nucleotide sequence ID" value="NZ_JARQTW010000007.1"/>
</dbReference>
<reference evidence="19" key="1">
    <citation type="submission" date="2023-03" db="EMBL/GenBank/DDBJ databases">
        <title>Classification of Bisgaard taxon 6 and taxon 10 as Exercitatus varius gen. nov., spec. nov.</title>
        <authorList>
            <person name="Christensen H."/>
        </authorList>
    </citation>
    <scope>NUCLEOTIDE SEQUENCE</scope>
    <source>
        <strain evidence="19">86116</strain>
    </source>
</reference>
<evidence type="ECO:0000256" key="13">
    <source>
        <dbReference type="ARBA" id="ARBA00023237"/>
    </source>
</evidence>
<evidence type="ECO:0000259" key="17">
    <source>
        <dbReference type="Pfam" id="PF00593"/>
    </source>
</evidence>
<dbReference type="GO" id="GO:0015891">
    <property type="term" value="P:siderophore transport"/>
    <property type="evidence" value="ECO:0007669"/>
    <property type="project" value="InterPro"/>
</dbReference>
<dbReference type="InterPro" id="IPR012910">
    <property type="entry name" value="Plug_dom"/>
</dbReference>
<dbReference type="Pfam" id="PF07715">
    <property type="entry name" value="Plug"/>
    <property type="match status" value="1"/>
</dbReference>
<name>A0AAW6QB17_9PAST</name>
<evidence type="ECO:0000256" key="15">
    <source>
        <dbReference type="RuleBase" id="RU003357"/>
    </source>
</evidence>
<comment type="caution">
    <text evidence="19">The sequence shown here is derived from an EMBL/GenBank/DDBJ whole genome shotgun (WGS) entry which is preliminary data.</text>
</comment>
<comment type="similarity">
    <text evidence="2 14 15">Belongs to the TonB-dependent receptor family.</text>
</comment>
<comment type="subcellular location">
    <subcellularLocation>
        <location evidence="1 14">Cell outer membrane</location>
        <topology evidence="1 14">Multi-pass membrane protein</topology>
    </subcellularLocation>
</comment>
<proteinExistence type="inferred from homology"/>
<dbReference type="InterPro" id="IPR010105">
    <property type="entry name" value="TonB_sidphr_rcpt"/>
</dbReference>
<keyword evidence="6 14" id="KW-0812">Transmembrane</keyword>
<organism evidence="19 20">
    <name type="scientific">Exercitatus varius</name>
    <dbReference type="NCBI Taxonomy" id="67857"/>
    <lineage>
        <taxon>Bacteria</taxon>
        <taxon>Pseudomonadati</taxon>
        <taxon>Pseudomonadota</taxon>
        <taxon>Gammaproteobacteria</taxon>
        <taxon>Pasteurellales</taxon>
        <taxon>Pasteurellaceae</taxon>
        <taxon>Exercitatus</taxon>
    </lineage>
</organism>
<evidence type="ECO:0000256" key="7">
    <source>
        <dbReference type="ARBA" id="ARBA00022729"/>
    </source>
</evidence>
<evidence type="ECO:0000256" key="8">
    <source>
        <dbReference type="ARBA" id="ARBA00023004"/>
    </source>
</evidence>
<dbReference type="Gene3D" id="2.170.130.10">
    <property type="entry name" value="TonB-dependent receptor, plug domain"/>
    <property type="match status" value="1"/>
</dbReference>
<keyword evidence="4 14" id="KW-1134">Transmembrane beta strand</keyword>
<evidence type="ECO:0000256" key="9">
    <source>
        <dbReference type="ARBA" id="ARBA00023065"/>
    </source>
</evidence>
<dbReference type="SUPFAM" id="SSF56935">
    <property type="entry name" value="Porins"/>
    <property type="match status" value="1"/>
</dbReference>
<feature type="signal peptide" evidence="16">
    <location>
        <begin position="1"/>
        <end position="23"/>
    </location>
</feature>
<evidence type="ECO:0000256" key="2">
    <source>
        <dbReference type="ARBA" id="ARBA00009810"/>
    </source>
</evidence>
<evidence type="ECO:0000256" key="3">
    <source>
        <dbReference type="ARBA" id="ARBA00022448"/>
    </source>
</evidence>
<feature type="domain" description="TonB-dependent receptor plug" evidence="18">
    <location>
        <begin position="60"/>
        <end position="162"/>
    </location>
</feature>